<reference evidence="1" key="1">
    <citation type="submission" date="2019-10" db="EMBL/GenBank/DDBJ databases">
        <title>Draft genome sequece of Microseira wollei NIES-4236.</title>
        <authorList>
            <person name="Yamaguchi H."/>
            <person name="Suzuki S."/>
            <person name="Kawachi M."/>
        </authorList>
    </citation>
    <scope>NUCLEOTIDE SEQUENCE</scope>
    <source>
        <strain evidence="1">NIES-4236</strain>
    </source>
</reference>
<protein>
    <recommendedName>
        <fullName evidence="3">GDSL family lipase</fullName>
    </recommendedName>
</protein>
<dbReference type="SUPFAM" id="SSF52266">
    <property type="entry name" value="SGNH hydrolase"/>
    <property type="match status" value="1"/>
</dbReference>
<accession>A0AAV3XC20</accession>
<evidence type="ECO:0000313" key="2">
    <source>
        <dbReference type="Proteomes" id="UP001050975"/>
    </source>
</evidence>
<organism evidence="1 2">
    <name type="scientific">Microseira wollei NIES-4236</name>
    <dbReference type="NCBI Taxonomy" id="2530354"/>
    <lineage>
        <taxon>Bacteria</taxon>
        <taxon>Bacillati</taxon>
        <taxon>Cyanobacteriota</taxon>
        <taxon>Cyanophyceae</taxon>
        <taxon>Oscillatoriophycideae</taxon>
        <taxon>Aerosakkonematales</taxon>
        <taxon>Aerosakkonemataceae</taxon>
        <taxon>Microseira</taxon>
    </lineage>
</organism>
<dbReference type="EMBL" id="BLAY01000055">
    <property type="protein sequence ID" value="GET38961.1"/>
    <property type="molecule type" value="Genomic_DNA"/>
</dbReference>
<evidence type="ECO:0008006" key="3">
    <source>
        <dbReference type="Google" id="ProtNLM"/>
    </source>
</evidence>
<dbReference type="RefSeq" id="WP_226583649.1">
    <property type="nucleotide sequence ID" value="NZ_BLAY01000055.1"/>
</dbReference>
<evidence type="ECO:0000313" key="1">
    <source>
        <dbReference type="EMBL" id="GET38961.1"/>
    </source>
</evidence>
<sequence>MPAKLVAIGDSLTQGFKSGSISQTHLSYPAMIARCLGETDFKVPDFAGEGGLPVNLETLFQMLAAKLGEKIGVSDSISAFLATQGFLDRVENYWERGQITV</sequence>
<keyword evidence="2" id="KW-1185">Reference proteome</keyword>
<dbReference type="AlphaFoldDB" id="A0AAV3XC20"/>
<dbReference type="Proteomes" id="UP001050975">
    <property type="component" value="Unassembled WGS sequence"/>
</dbReference>
<name>A0AAV3XC20_9CYAN</name>
<comment type="caution">
    <text evidence="1">The sequence shown here is derived from an EMBL/GenBank/DDBJ whole genome shotgun (WGS) entry which is preliminary data.</text>
</comment>
<proteinExistence type="predicted"/>
<gene>
    <name evidence="1" type="ORF">MiSe_37210</name>
</gene>